<dbReference type="EMBL" id="CWQY01000010">
    <property type="protein sequence ID" value="CSC63010.1"/>
    <property type="molecule type" value="Genomic_DNA"/>
</dbReference>
<proteinExistence type="predicted"/>
<reference evidence="1 2" key="1">
    <citation type="submission" date="2015-07" db="EMBL/GenBank/DDBJ databases">
        <authorList>
            <consortium name="Pathogen Informatics"/>
        </authorList>
    </citation>
    <scope>NUCLEOTIDE SEQUENCE [LARGE SCALE GENOMIC DNA]</scope>
    <source>
        <strain evidence="1 2">A316</strain>
    </source>
</reference>
<protein>
    <submittedName>
        <fullName evidence="1">Uncharacterized protein</fullName>
    </submittedName>
</protein>
<dbReference type="Proteomes" id="UP000041770">
    <property type="component" value="Unassembled WGS sequence"/>
</dbReference>
<name>A0A655ZG67_VIBCL</name>
<accession>A0A655ZG67</accession>
<gene>
    <name evidence="1" type="ORF">ERS013200_01864</name>
</gene>
<evidence type="ECO:0000313" key="2">
    <source>
        <dbReference type="Proteomes" id="UP000041770"/>
    </source>
</evidence>
<organism evidence="1 2">
    <name type="scientific">Vibrio cholerae</name>
    <dbReference type="NCBI Taxonomy" id="666"/>
    <lineage>
        <taxon>Bacteria</taxon>
        <taxon>Pseudomonadati</taxon>
        <taxon>Pseudomonadota</taxon>
        <taxon>Gammaproteobacteria</taxon>
        <taxon>Vibrionales</taxon>
        <taxon>Vibrionaceae</taxon>
        <taxon>Vibrio</taxon>
    </lineage>
</organism>
<dbReference type="AlphaFoldDB" id="A0A655ZG67"/>
<evidence type="ECO:0000313" key="1">
    <source>
        <dbReference type="EMBL" id="CSC63010.1"/>
    </source>
</evidence>
<sequence length="58" mass="6509">MAAHIQQTTLTRRVTLWWLNKGRAIDPLAILPLTRKLINVPKEIKHKAAIGLSVKLNG</sequence>